<accession>A0ABV5CXA1</accession>
<proteinExistence type="predicted"/>
<evidence type="ECO:0000313" key="1">
    <source>
        <dbReference type="EMBL" id="MFB6396639.1"/>
    </source>
</evidence>
<sequence length="265" mass="29281">MYVGDDPSLSPRLHRFLAEHTHRLPHTTEARIRSAAAMTVDGRDEPAPEELITAMVRFEERYGGLRYAVIGSNGMEYGLDGVPTGHRGPLGPALPGIFDGDQTWGIDVLADGRTAMGPGRWPYRIIDRSVDQRLEKHALLVAVRSWPHRTFTCSTPPEVLPVVDEERLPPPVPEATGPADLWWGDDSTAIQITLSGWPPGQDRWTVRYFARTPRRAADANPTVYAAIGHETVPAHWCALCSHDIAPGTTCPPALDTNDRHRRGRP</sequence>
<dbReference type="RefSeq" id="WP_375736017.1">
    <property type="nucleotide sequence ID" value="NZ_JBCGDC010000100.1"/>
</dbReference>
<reference evidence="1 2" key="1">
    <citation type="submission" date="2024-04" db="EMBL/GenBank/DDBJ databases">
        <title>Polymorphospora sp. isolated from Baiyangdian Lake in Xiong'an New Area.</title>
        <authorList>
            <person name="Zhang X."/>
            <person name="Liu J."/>
        </authorList>
    </citation>
    <scope>NUCLEOTIDE SEQUENCE [LARGE SCALE GENOMIC DNA]</scope>
    <source>
        <strain evidence="1 2">2-325</strain>
    </source>
</reference>
<gene>
    <name evidence="1" type="ORF">AAFH96_26565</name>
</gene>
<organism evidence="1 2">
    <name type="scientific">Polymorphospora lycopeni</name>
    <dbReference type="NCBI Taxonomy" id="3140240"/>
    <lineage>
        <taxon>Bacteria</taxon>
        <taxon>Bacillati</taxon>
        <taxon>Actinomycetota</taxon>
        <taxon>Actinomycetes</taxon>
        <taxon>Micromonosporales</taxon>
        <taxon>Micromonosporaceae</taxon>
        <taxon>Polymorphospora</taxon>
    </lineage>
</organism>
<keyword evidence="2" id="KW-1185">Reference proteome</keyword>
<comment type="caution">
    <text evidence="1">The sequence shown here is derived from an EMBL/GenBank/DDBJ whole genome shotgun (WGS) entry which is preliminary data.</text>
</comment>
<dbReference type="Proteomes" id="UP001582793">
    <property type="component" value="Unassembled WGS sequence"/>
</dbReference>
<protein>
    <submittedName>
        <fullName evidence="1">Uncharacterized protein</fullName>
    </submittedName>
</protein>
<evidence type="ECO:0000313" key="2">
    <source>
        <dbReference type="Proteomes" id="UP001582793"/>
    </source>
</evidence>
<dbReference type="EMBL" id="JBCGDC010000100">
    <property type="protein sequence ID" value="MFB6396639.1"/>
    <property type="molecule type" value="Genomic_DNA"/>
</dbReference>
<name>A0ABV5CXA1_9ACTN</name>